<dbReference type="InterPro" id="IPR017441">
    <property type="entry name" value="Protein_kinase_ATP_BS"/>
</dbReference>
<evidence type="ECO:0000313" key="9">
    <source>
        <dbReference type="EMBL" id="KFE62313.1"/>
    </source>
</evidence>
<keyword evidence="3 6" id="KW-0547">Nucleotide-binding</keyword>
<proteinExistence type="predicted"/>
<accession>A0A085W3Q0</accession>
<dbReference type="PROSITE" id="PS50125">
    <property type="entry name" value="GUANYLATE_CYCLASE_2"/>
    <property type="match status" value="1"/>
</dbReference>
<dbReference type="Pfam" id="PF00069">
    <property type="entry name" value="Pkinase"/>
    <property type="match status" value="1"/>
</dbReference>
<evidence type="ECO:0000256" key="5">
    <source>
        <dbReference type="ARBA" id="ARBA00022840"/>
    </source>
</evidence>
<dbReference type="InterPro" id="IPR001054">
    <property type="entry name" value="A/G_cyclase"/>
</dbReference>
<evidence type="ECO:0000256" key="3">
    <source>
        <dbReference type="ARBA" id="ARBA00022741"/>
    </source>
</evidence>
<dbReference type="PROSITE" id="PS00107">
    <property type="entry name" value="PROTEIN_KINASE_ATP"/>
    <property type="match status" value="1"/>
</dbReference>
<dbReference type="CDD" id="cd07302">
    <property type="entry name" value="CHD"/>
    <property type="match status" value="1"/>
</dbReference>
<gene>
    <name evidence="9" type="ORF">DB31_4023</name>
</gene>
<dbReference type="CDD" id="cd14014">
    <property type="entry name" value="STKc_PknB_like"/>
    <property type="match status" value="1"/>
</dbReference>
<feature type="domain" description="Guanylate cyclase" evidence="8">
    <location>
        <begin position="353"/>
        <end position="438"/>
    </location>
</feature>
<dbReference type="InterPro" id="IPR011009">
    <property type="entry name" value="Kinase-like_dom_sf"/>
</dbReference>
<evidence type="ECO:0000256" key="1">
    <source>
        <dbReference type="ARBA" id="ARBA00004167"/>
    </source>
</evidence>
<dbReference type="SUPFAM" id="SSF52540">
    <property type="entry name" value="P-loop containing nucleoside triphosphate hydrolases"/>
    <property type="match status" value="1"/>
</dbReference>
<dbReference type="GO" id="GO:0035556">
    <property type="term" value="P:intracellular signal transduction"/>
    <property type="evidence" value="ECO:0007669"/>
    <property type="project" value="InterPro"/>
</dbReference>
<dbReference type="SUPFAM" id="SSF56112">
    <property type="entry name" value="Protein kinase-like (PK-like)"/>
    <property type="match status" value="1"/>
</dbReference>
<dbReference type="Gene3D" id="3.40.50.300">
    <property type="entry name" value="P-loop containing nucleotide triphosphate hydrolases"/>
    <property type="match status" value="1"/>
</dbReference>
<dbReference type="SUPFAM" id="SSF55073">
    <property type="entry name" value="Nucleotide cyclase"/>
    <property type="match status" value="1"/>
</dbReference>
<dbReference type="STRING" id="394096.DB31_4023"/>
<dbReference type="InterPro" id="IPR041664">
    <property type="entry name" value="AAA_16"/>
</dbReference>
<sequence>MFQERYEVLSKLGEGGFSQVFKARQRATGQEVAVKILQPLHAADEGLIARFQREMRLCARLYHPHIVRLIDSGRTATGRLYTVFEYVPGRTLGDVLATEGALPPWEAAHLMLQVLDALGCAHKLGIVHRDLKPQNIMLTSTGLRRNAMVLDFGLGTLSDEDRREELSRITRTRDTLGTPAYAAPEQLRGEPVTARTDLYAWGLIFVECLTGRRVVEGSRLQDLIFKQLGPEPVVLPEWLSSHRLGRLLRRATEKNPQARDVTAQGLLLELESCATQGWPSAETPMSPVLVEQPLASAEDERRHLTAVCCSLRLVGGSAATAKAEELDALLWKQHAAWVELARKREGWLGSVWGERVLLYFGYPKAHEDDAQRAAFTALELMAQMEKRGAELARAHGLKAEVRVGIHTGPVLSRELRGQGLSGLPVLVGHTPGVAERLEALAQPGELLVSEATAQVLREGFVLEPSGEHRVGVGANSMPVFRLRGRQRASTAGLERTPVNPLLGRTLELELLVQRWRQVQAGTGQGILIRGEPGIGKSRLAQELVLQARHTPHTFLECRCTSEGRDSPLRPVVDLLERLLGLSQDSTSEQATAAIEALLSQYGFETAEFLPLFAALLAVPGASVHHPVQAMSARRQQEQTVQALLDLFFEMAQRQPVLMVVEDVHWADPVTLDLLAQLVKEASGARLCAVLTARPEFTPPWPTAQVLQVQLGPLER</sequence>
<dbReference type="PANTHER" id="PTHR43289">
    <property type="entry name" value="MITOGEN-ACTIVATED PROTEIN KINASE KINASE KINASE 20-RELATED"/>
    <property type="match status" value="1"/>
</dbReference>
<dbReference type="InterPro" id="IPR027417">
    <property type="entry name" value="P-loop_NTPase"/>
</dbReference>
<dbReference type="EMBL" id="JMCB01000022">
    <property type="protein sequence ID" value="KFE62313.1"/>
    <property type="molecule type" value="Genomic_DNA"/>
</dbReference>
<evidence type="ECO:0000256" key="6">
    <source>
        <dbReference type="PROSITE-ProRule" id="PRU10141"/>
    </source>
</evidence>
<dbReference type="InterPro" id="IPR008271">
    <property type="entry name" value="Ser/Thr_kinase_AS"/>
</dbReference>
<feature type="binding site" evidence="6">
    <location>
        <position position="35"/>
    </location>
    <ligand>
        <name>ATP</name>
        <dbReference type="ChEBI" id="CHEBI:30616"/>
    </ligand>
</feature>
<dbReference type="InterPro" id="IPR023889">
    <property type="entry name" value="TOMM_kin_cyc"/>
</dbReference>
<dbReference type="InterPro" id="IPR029787">
    <property type="entry name" value="Nucleotide_cyclase"/>
</dbReference>
<dbReference type="GO" id="GO:0004674">
    <property type="term" value="F:protein serine/threonine kinase activity"/>
    <property type="evidence" value="ECO:0007669"/>
    <property type="project" value="TreeGrafter"/>
</dbReference>
<name>A0A085W3Q0_9BACT</name>
<comment type="caution">
    <text evidence="9">The sequence shown here is derived from an EMBL/GenBank/DDBJ whole genome shotgun (WGS) entry which is preliminary data.</text>
</comment>
<dbReference type="GO" id="GO:0005524">
    <property type="term" value="F:ATP binding"/>
    <property type="evidence" value="ECO:0007669"/>
    <property type="project" value="UniProtKB-UniRule"/>
</dbReference>
<feature type="domain" description="Protein kinase" evidence="7">
    <location>
        <begin position="6"/>
        <end position="271"/>
    </location>
</feature>
<dbReference type="SMART" id="SM00220">
    <property type="entry name" value="S_TKc"/>
    <property type="match status" value="1"/>
</dbReference>
<keyword evidence="4" id="KW-0418">Kinase</keyword>
<dbReference type="PANTHER" id="PTHR43289:SF6">
    <property type="entry name" value="SERINE_THREONINE-PROTEIN KINASE NEKL-3"/>
    <property type="match status" value="1"/>
</dbReference>
<dbReference type="PATRIC" id="fig|394096.3.peg.7758"/>
<dbReference type="GO" id="GO:0016020">
    <property type="term" value="C:membrane"/>
    <property type="evidence" value="ECO:0007669"/>
    <property type="project" value="UniProtKB-SubCell"/>
</dbReference>
<dbReference type="Pfam" id="PF13191">
    <property type="entry name" value="AAA_16"/>
    <property type="match status" value="1"/>
</dbReference>
<organism evidence="9 10">
    <name type="scientific">Hyalangium minutum</name>
    <dbReference type="NCBI Taxonomy" id="394096"/>
    <lineage>
        <taxon>Bacteria</taxon>
        <taxon>Pseudomonadati</taxon>
        <taxon>Myxococcota</taxon>
        <taxon>Myxococcia</taxon>
        <taxon>Myxococcales</taxon>
        <taxon>Cystobacterineae</taxon>
        <taxon>Archangiaceae</taxon>
        <taxon>Hyalangium</taxon>
    </lineage>
</organism>
<evidence type="ECO:0000313" key="10">
    <source>
        <dbReference type="Proteomes" id="UP000028725"/>
    </source>
</evidence>
<dbReference type="Gene3D" id="3.30.70.1230">
    <property type="entry name" value="Nucleotide cyclase"/>
    <property type="match status" value="1"/>
</dbReference>
<dbReference type="Gene3D" id="1.10.510.10">
    <property type="entry name" value="Transferase(Phosphotransferase) domain 1"/>
    <property type="match status" value="1"/>
</dbReference>
<dbReference type="AlphaFoldDB" id="A0A085W3Q0"/>
<keyword evidence="5 6" id="KW-0067">ATP-binding</keyword>
<dbReference type="GO" id="GO:0004016">
    <property type="term" value="F:adenylate cyclase activity"/>
    <property type="evidence" value="ECO:0007669"/>
    <property type="project" value="UniProtKB-ARBA"/>
</dbReference>
<evidence type="ECO:0000259" key="7">
    <source>
        <dbReference type="PROSITE" id="PS50011"/>
    </source>
</evidence>
<dbReference type="GO" id="GO:0009190">
    <property type="term" value="P:cyclic nucleotide biosynthetic process"/>
    <property type="evidence" value="ECO:0007669"/>
    <property type="project" value="InterPro"/>
</dbReference>
<keyword evidence="2" id="KW-0808">Transferase</keyword>
<dbReference type="Proteomes" id="UP000028725">
    <property type="component" value="Unassembled WGS sequence"/>
</dbReference>
<comment type="subcellular location">
    <subcellularLocation>
        <location evidence="1">Membrane</location>
        <topology evidence="1">Single-pass membrane protein</topology>
    </subcellularLocation>
</comment>
<reference evidence="9 10" key="1">
    <citation type="submission" date="2014-04" db="EMBL/GenBank/DDBJ databases">
        <title>Genome assembly of Hyalangium minutum DSM 14724.</title>
        <authorList>
            <person name="Sharma G."/>
            <person name="Subramanian S."/>
        </authorList>
    </citation>
    <scope>NUCLEOTIDE SEQUENCE [LARGE SCALE GENOMIC DNA]</scope>
    <source>
        <strain evidence="9 10">DSM 14724</strain>
    </source>
</reference>
<evidence type="ECO:0000256" key="2">
    <source>
        <dbReference type="ARBA" id="ARBA00022679"/>
    </source>
</evidence>
<dbReference type="PROSITE" id="PS50011">
    <property type="entry name" value="PROTEIN_KINASE_DOM"/>
    <property type="match status" value="1"/>
</dbReference>
<dbReference type="RefSeq" id="WP_052420569.1">
    <property type="nucleotide sequence ID" value="NZ_JMCB01000022.1"/>
</dbReference>
<dbReference type="InterPro" id="IPR000719">
    <property type="entry name" value="Prot_kinase_dom"/>
</dbReference>
<protein>
    <submittedName>
        <fullName evidence="9">Adenylate cyclase</fullName>
    </submittedName>
</protein>
<dbReference type="Pfam" id="PF00211">
    <property type="entry name" value="Guanylate_cyc"/>
    <property type="match status" value="1"/>
</dbReference>
<evidence type="ECO:0000259" key="8">
    <source>
        <dbReference type="PROSITE" id="PS50125"/>
    </source>
</evidence>
<evidence type="ECO:0000256" key="4">
    <source>
        <dbReference type="ARBA" id="ARBA00022777"/>
    </source>
</evidence>
<dbReference type="NCBIfam" id="TIGR03903">
    <property type="entry name" value="TOMM_kin_cyc"/>
    <property type="match status" value="1"/>
</dbReference>
<keyword evidence="10" id="KW-1185">Reference proteome</keyword>
<dbReference type="PROSITE" id="PS00108">
    <property type="entry name" value="PROTEIN_KINASE_ST"/>
    <property type="match status" value="1"/>
</dbReference>